<evidence type="ECO:0000313" key="4">
    <source>
        <dbReference type="Proteomes" id="UP000018208"/>
    </source>
</evidence>
<proteinExistence type="predicted"/>
<dbReference type="EMBL" id="KI546053">
    <property type="protein sequence ID" value="EST47011.1"/>
    <property type="molecule type" value="Genomic_DNA"/>
</dbReference>
<feature type="coiled-coil region" evidence="1">
    <location>
        <begin position="409"/>
        <end position="450"/>
    </location>
</feature>
<feature type="coiled-coil region" evidence="1">
    <location>
        <begin position="223"/>
        <end position="257"/>
    </location>
</feature>
<reference evidence="3" key="2">
    <citation type="submission" date="2020-12" db="EMBL/GenBank/DDBJ databases">
        <title>New Spironucleus salmonicida genome in near-complete chromosomes.</title>
        <authorList>
            <person name="Xu F."/>
            <person name="Kurt Z."/>
            <person name="Jimenez-Gonzalez A."/>
            <person name="Astvaldsson A."/>
            <person name="Andersson J.O."/>
            <person name="Svard S.G."/>
        </authorList>
    </citation>
    <scope>NUCLEOTIDE SEQUENCE</scope>
    <source>
        <strain evidence="3">ATCC 50377</strain>
    </source>
</reference>
<accession>V6LTJ0</accession>
<gene>
    <name evidence="2" type="ORF">SS50377_12967</name>
    <name evidence="3" type="ORF">SS50377_21973</name>
</gene>
<protein>
    <submittedName>
        <fullName evidence="2">Uncharacterized protein</fullName>
    </submittedName>
</protein>
<name>V6LTJ0_9EUKA</name>
<organism evidence="2">
    <name type="scientific">Spironucleus salmonicida</name>
    <dbReference type="NCBI Taxonomy" id="348837"/>
    <lineage>
        <taxon>Eukaryota</taxon>
        <taxon>Metamonada</taxon>
        <taxon>Diplomonadida</taxon>
        <taxon>Hexamitidae</taxon>
        <taxon>Hexamitinae</taxon>
        <taxon>Spironucleus</taxon>
    </lineage>
</organism>
<reference evidence="2 3" key="1">
    <citation type="journal article" date="2014" name="PLoS Genet.">
        <title>The Genome of Spironucleus salmonicida Highlights a Fish Pathogen Adapted to Fluctuating Environments.</title>
        <authorList>
            <person name="Xu F."/>
            <person name="Jerlstrom-Hultqvist J."/>
            <person name="Einarsson E."/>
            <person name="Astvaldsson A."/>
            <person name="Svard S.G."/>
            <person name="Andersson J.O."/>
        </authorList>
    </citation>
    <scope>NUCLEOTIDE SEQUENCE</scope>
    <source>
        <strain evidence="3">ATCC 50377</strain>
    </source>
</reference>
<sequence>MKEQVQILVQTKSTQERVNAIIEMYLTNEPREPLEIKITSWDNMLLLFNSRITQGQVSEMCAKLLMANIKADKLPELLQKLISTKSQTSRSFYLVAEDAATFYLQITDTCDDQQFPRFSLPVLRCDFEKVSKHLQDWLKYYRNLEVEMQGSYDQLNQETYQKETIYSTQLAELNDNFNKLLTENKQLTTKLISQQQSFDAKSAELQSKILILDRDSSEFSSQNKDLQASNIDLTARSNKLQNELQLAQIKITELTTASSMNSNQIQAKLSELAQVKQELGEAMQGNIKLNQLNEKLQMQINSQEELFQQRINNSSGEVSNLFNDNVQLKTKSEELQILSQKLAENLQVLEAQKDEYFSQKTYLEAQLERAINALNDVLMKNEHLTLNLTNEQIQNKDLITKFDQMNNQYMDYNTQLVQQTELIKNLEAKLSVCQKQLIEQKQRADDAEQTHGREFYKGILENPEDAFLKKNRQLLISVNSNKPTNPKTNTELSLDDISVCSEYKQYLRDSSAQNASVDLLQQASLKTFDMSKYLNKMQKLPKVVNQRASDSNQSGKEECGSSLSLDTKNLVSKYMKGKMTNIDVEVSSTSEDLIFRAMDCVGGGGTGQLQKKEVTETQFDLSCKGDVQTDDLLAKFVGMLDEEFE</sequence>
<feature type="coiled-coil region" evidence="1">
    <location>
        <begin position="286"/>
        <end position="359"/>
    </location>
</feature>
<evidence type="ECO:0000256" key="1">
    <source>
        <dbReference type="SAM" id="Coils"/>
    </source>
</evidence>
<keyword evidence="1" id="KW-0175">Coiled coil</keyword>
<keyword evidence="4" id="KW-1185">Reference proteome</keyword>
<dbReference type="EMBL" id="AUWU02000002">
    <property type="protein sequence ID" value="KAH0576409.1"/>
    <property type="molecule type" value="Genomic_DNA"/>
</dbReference>
<evidence type="ECO:0000313" key="3">
    <source>
        <dbReference type="EMBL" id="KAH0576409.1"/>
    </source>
</evidence>
<dbReference type="AlphaFoldDB" id="V6LTJ0"/>
<evidence type="ECO:0000313" key="2">
    <source>
        <dbReference type="EMBL" id="EST47011.1"/>
    </source>
</evidence>
<dbReference type="VEuPathDB" id="GiardiaDB:SS50377_21973"/>
<dbReference type="Proteomes" id="UP000018208">
    <property type="component" value="Unassembled WGS sequence"/>
</dbReference>